<sequence>MDKKQAILETALKLFVDNGFHGTATSKIASYSGVATGTLFNYFKTKEELIFALYHLINKEMDDYIVERMGFLSVSKESFQFVFSAAVSWSLEKPYHFRYLQQFNHSPFSKVSGLAVLNKEENPVCVLIQNGIDVVLIKQLPVLFIYMLFCSQTSGLYDYISSNKFESAQQSELIEEAFEMFWKMIED</sequence>
<dbReference type="PROSITE" id="PS50977">
    <property type="entry name" value="HTH_TETR_2"/>
    <property type="match status" value="1"/>
</dbReference>
<protein>
    <recommendedName>
        <fullName evidence="3">HTH tetR-type domain-containing protein</fullName>
    </recommendedName>
</protein>
<feature type="domain" description="HTH tetR-type" evidence="3">
    <location>
        <begin position="1"/>
        <end position="61"/>
    </location>
</feature>
<dbReference type="InterPro" id="IPR001647">
    <property type="entry name" value="HTH_TetR"/>
</dbReference>
<dbReference type="AlphaFoldDB" id="A0AAC9N4U8"/>
<gene>
    <name evidence="4" type="ORF">EM308_04295</name>
</gene>
<dbReference type="InterPro" id="IPR050109">
    <property type="entry name" value="HTH-type_TetR-like_transc_reg"/>
</dbReference>
<dbReference type="Pfam" id="PF00440">
    <property type="entry name" value="TetR_N"/>
    <property type="match status" value="1"/>
</dbReference>
<accession>A0AAC9N4U8</accession>
<name>A0AAC9N4U8_9FLAO</name>
<keyword evidence="1 2" id="KW-0238">DNA-binding</keyword>
<dbReference type="Proteomes" id="UP000175968">
    <property type="component" value="Chromosome"/>
</dbReference>
<dbReference type="Gene3D" id="1.10.357.10">
    <property type="entry name" value="Tetracycline Repressor, domain 2"/>
    <property type="match status" value="1"/>
</dbReference>
<evidence type="ECO:0000313" key="4">
    <source>
        <dbReference type="EMBL" id="AOW08786.1"/>
    </source>
</evidence>
<dbReference type="InterPro" id="IPR009057">
    <property type="entry name" value="Homeodomain-like_sf"/>
</dbReference>
<proteinExistence type="predicted"/>
<dbReference type="GO" id="GO:0003677">
    <property type="term" value="F:DNA binding"/>
    <property type="evidence" value="ECO:0007669"/>
    <property type="project" value="UniProtKB-UniRule"/>
</dbReference>
<evidence type="ECO:0000256" key="2">
    <source>
        <dbReference type="PROSITE-ProRule" id="PRU00335"/>
    </source>
</evidence>
<dbReference type="PANTHER" id="PTHR30055">
    <property type="entry name" value="HTH-TYPE TRANSCRIPTIONAL REGULATOR RUTR"/>
    <property type="match status" value="1"/>
</dbReference>
<dbReference type="RefSeq" id="WP_051877798.1">
    <property type="nucleotide sequence ID" value="NZ_CP017479.1"/>
</dbReference>
<dbReference type="KEGG" id="fgl:EM308_04295"/>
<dbReference type="EMBL" id="CP017479">
    <property type="protein sequence ID" value="AOW08786.1"/>
    <property type="molecule type" value="Genomic_DNA"/>
</dbReference>
<evidence type="ECO:0000313" key="5">
    <source>
        <dbReference type="Proteomes" id="UP000175968"/>
    </source>
</evidence>
<keyword evidence="5" id="KW-1185">Reference proteome</keyword>
<reference evidence="4 5" key="1">
    <citation type="submission" date="2016-10" db="EMBL/GenBank/DDBJ databases">
        <title>Flavobacterium gilvum sp. nov., isolated from stream water.</title>
        <authorList>
            <person name="Shin S.-K."/>
            <person name="Cho Y.-J."/>
            <person name="Yi H."/>
        </authorList>
    </citation>
    <scope>NUCLEOTIDE SEQUENCE [LARGE SCALE GENOMIC DNA]</scope>
    <source>
        <strain evidence="4 5">EM1308</strain>
    </source>
</reference>
<dbReference type="PANTHER" id="PTHR30055:SF222">
    <property type="entry name" value="REGULATORY PROTEIN"/>
    <property type="match status" value="1"/>
</dbReference>
<dbReference type="PRINTS" id="PR00455">
    <property type="entry name" value="HTHTETR"/>
</dbReference>
<organism evidence="4 5">
    <name type="scientific">Flavobacterium gilvum</name>
    <dbReference type="NCBI Taxonomy" id="1492737"/>
    <lineage>
        <taxon>Bacteria</taxon>
        <taxon>Pseudomonadati</taxon>
        <taxon>Bacteroidota</taxon>
        <taxon>Flavobacteriia</taxon>
        <taxon>Flavobacteriales</taxon>
        <taxon>Flavobacteriaceae</taxon>
        <taxon>Flavobacterium</taxon>
    </lineage>
</organism>
<evidence type="ECO:0000256" key="1">
    <source>
        <dbReference type="ARBA" id="ARBA00023125"/>
    </source>
</evidence>
<dbReference type="SUPFAM" id="SSF46689">
    <property type="entry name" value="Homeodomain-like"/>
    <property type="match status" value="1"/>
</dbReference>
<feature type="DNA-binding region" description="H-T-H motif" evidence="2">
    <location>
        <begin position="24"/>
        <end position="43"/>
    </location>
</feature>
<evidence type="ECO:0000259" key="3">
    <source>
        <dbReference type="PROSITE" id="PS50977"/>
    </source>
</evidence>